<reference evidence="4 5" key="2">
    <citation type="journal article" date="2016" name="Stand. Genomic Sci.">
        <title>Complete genome sequence of 'Halanaeroarchaeum sulfurireducens' M27-SA2, a sulfur-reducing and acetate-oxidizing haloarchaeon from the deep-sea hypersaline anoxic lake Medee.</title>
        <authorList>
            <person name="Messina E."/>
            <person name="Sorokin D.Y."/>
            <person name="Kublanov I.V."/>
            <person name="Toshchakov S."/>
            <person name="Lopatina A."/>
            <person name="Arcadi E."/>
            <person name="Smedile F."/>
            <person name="La Spada G."/>
            <person name="La Cono V."/>
            <person name="Yakimov M.M."/>
        </authorList>
    </citation>
    <scope>NUCLEOTIDE SEQUENCE [LARGE SCALE GENOMIC DNA]</scope>
    <source>
        <strain evidence="4 5">M27-SA2</strain>
    </source>
</reference>
<dbReference type="RefSeq" id="WP_054519967.1">
    <property type="nucleotide sequence ID" value="NZ_CP011564.1"/>
</dbReference>
<dbReference type="InterPro" id="IPR003702">
    <property type="entry name" value="ActCoA_hydro_N"/>
</dbReference>
<dbReference type="SUPFAM" id="SSF100950">
    <property type="entry name" value="NagB/RpiA/CoA transferase-like"/>
    <property type="match status" value="2"/>
</dbReference>
<dbReference type="InterPro" id="IPR026888">
    <property type="entry name" value="AcetylCoA_hyd_C"/>
</dbReference>
<keyword evidence="4" id="KW-0378">Hydrolase</keyword>
<dbReference type="InterPro" id="IPR038460">
    <property type="entry name" value="AcetylCoA_hyd_C_sf"/>
</dbReference>
<dbReference type="STRING" id="1604004.HLASA_2120"/>
<proteinExistence type="inferred from homology"/>
<dbReference type="PANTHER" id="PTHR43609">
    <property type="entry name" value="ACETYL-COA HYDROLASE"/>
    <property type="match status" value="1"/>
</dbReference>
<dbReference type="InterPro" id="IPR046433">
    <property type="entry name" value="ActCoA_hydro"/>
</dbReference>
<evidence type="ECO:0000259" key="2">
    <source>
        <dbReference type="Pfam" id="PF02550"/>
    </source>
</evidence>
<protein>
    <submittedName>
        <fullName evidence="4">Acetyl-CoA hydrolase</fullName>
        <ecNumber evidence="4">3.1.2.1</ecNumber>
    </submittedName>
</protein>
<feature type="domain" description="Acetyl-CoA hydrolase/transferase N-terminal" evidence="2">
    <location>
        <begin position="19"/>
        <end position="215"/>
    </location>
</feature>
<dbReference type="EC" id="3.1.2.1" evidence="4"/>
<dbReference type="InterPro" id="IPR037171">
    <property type="entry name" value="NagB/RpiA_transferase-like"/>
</dbReference>
<dbReference type="EMBL" id="CP011564">
    <property type="protein sequence ID" value="ALG82990.1"/>
    <property type="molecule type" value="Genomic_DNA"/>
</dbReference>
<name>A0A0N9MLV2_9EURY</name>
<evidence type="ECO:0000256" key="1">
    <source>
        <dbReference type="ARBA" id="ARBA00009632"/>
    </source>
</evidence>
<dbReference type="Gene3D" id="3.40.1080.20">
    <property type="entry name" value="Acetyl-CoA hydrolase/transferase C-terminal domain"/>
    <property type="match status" value="1"/>
</dbReference>
<dbReference type="Gene3D" id="3.40.1080.10">
    <property type="entry name" value="Glutaconate Coenzyme A-transferase"/>
    <property type="match status" value="1"/>
</dbReference>
<gene>
    <name evidence="4" type="ORF">HLASA_2120</name>
</gene>
<reference evidence="5" key="1">
    <citation type="submission" date="2015-05" db="EMBL/GenBank/DDBJ databases">
        <title>Complete genome sequence of Halanaeroarchaeum sulfurireducens type strain M27-SA2, a sulfate-reducer haloarchaeon from marine anoxic lake Medee.</title>
        <authorList>
            <person name="Messina E."/>
            <person name="Kublanov I.V."/>
            <person name="Toshchakov S."/>
            <person name="Arcadi E."/>
            <person name="La Spada G."/>
            <person name="La Cono V."/>
            <person name="Yakimov M.M."/>
        </authorList>
    </citation>
    <scope>NUCLEOTIDE SEQUENCE [LARGE SCALE GENOMIC DNA]</scope>
    <source>
        <strain evidence="5">M27-SA2</strain>
    </source>
</reference>
<dbReference type="GeneID" id="26011454"/>
<dbReference type="Pfam" id="PF13336">
    <property type="entry name" value="AcetylCoA_hyd_C"/>
    <property type="match status" value="1"/>
</dbReference>
<dbReference type="AlphaFoldDB" id="A0A0N9MLV2"/>
<evidence type="ECO:0000313" key="5">
    <source>
        <dbReference type="Proteomes" id="UP000060390"/>
    </source>
</evidence>
<dbReference type="GO" id="GO:0003986">
    <property type="term" value="F:acetyl-CoA hydrolase activity"/>
    <property type="evidence" value="ECO:0007669"/>
    <property type="project" value="UniProtKB-EC"/>
</dbReference>
<organism evidence="4 5">
    <name type="scientific">Halanaeroarchaeum sulfurireducens</name>
    <dbReference type="NCBI Taxonomy" id="1604004"/>
    <lineage>
        <taxon>Archaea</taxon>
        <taxon>Methanobacteriati</taxon>
        <taxon>Methanobacteriota</taxon>
        <taxon>Stenosarchaea group</taxon>
        <taxon>Halobacteria</taxon>
        <taxon>Halobacteriales</taxon>
        <taxon>Halobacteriaceae</taxon>
        <taxon>Halanaeroarchaeum</taxon>
    </lineage>
</organism>
<dbReference type="PATRIC" id="fig|1604004.5.peg.2230"/>
<dbReference type="Proteomes" id="UP000060390">
    <property type="component" value="Chromosome"/>
</dbReference>
<dbReference type="GO" id="GO:0008775">
    <property type="term" value="F:acetate CoA-transferase activity"/>
    <property type="evidence" value="ECO:0007669"/>
    <property type="project" value="InterPro"/>
</dbReference>
<comment type="similarity">
    <text evidence="1">Belongs to the acetyl-CoA hydrolase/transferase family.</text>
</comment>
<dbReference type="GO" id="GO:0006083">
    <property type="term" value="P:acetate metabolic process"/>
    <property type="evidence" value="ECO:0007669"/>
    <property type="project" value="InterPro"/>
</dbReference>
<dbReference type="PANTHER" id="PTHR43609:SF1">
    <property type="entry name" value="ACETYL-COA HYDROLASE"/>
    <property type="match status" value="1"/>
</dbReference>
<feature type="domain" description="Acetyl-CoA hydrolase/transferase C-terminal" evidence="3">
    <location>
        <begin position="318"/>
        <end position="464"/>
    </location>
</feature>
<evidence type="ECO:0000313" key="4">
    <source>
        <dbReference type="EMBL" id="ALG82990.1"/>
    </source>
</evidence>
<sequence>MTVPDPISDRLNGSLPITSAAEAAATIADDATVLTSGFGSVGYPKAVPLALAESNRDLALTLVSSGTAGEEIEVDLVEAGALDRRFAFQSSAVAKRASNDRSIAFSDRHVSGIGDEVQFGRLADPDVAVVEAVAVGEDWFVPSTSLGQTPAFVEATPELVIEVNHAQPLELAAIHDVYRPGAPPDRGPIPVESAGDRVGESVVRFDPETLRAVVETDRPLSTYTLREPTAVDQAIAANLRDFLAAEIERSPAFTDALHLQFGVGSVGNALMGAIGDLDVGDRELVYFGEVVQDGLLDLLDAGHLSAASATSLALTEDGQQRLFADIERYAEDIVLRPTDVSNHPGLIDRFGVVGINSAVEVDLFGNVNSTHIESTRVVRGVGGSGDFFRNALVSVCALPSKLSGKNVSRVVPMTFHVDHTEHDVDVFVTEQGVADVPGLAPVERAERIDEQCAHPDYKPELREYLEEVTQQHGHAPLDIERAADWQS</sequence>
<accession>A0A0N9MLV2</accession>
<evidence type="ECO:0000259" key="3">
    <source>
        <dbReference type="Pfam" id="PF13336"/>
    </source>
</evidence>
<dbReference type="Pfam" id="PF02550">
    <property type="entry name" value="AcetylCoA_hydro"/>
    <property type="match status" value="1"/>
</dbReference>
<dbReference type="KEGG" id="hsf:HLASA_2120"/>